<gene>
    <name evidence="1" type="ORF">N0V89_003748</name>
</gene>
<evidence type="ECO:0000313" key="1">
    <source>
        <dbReference type="EMBL" id="KAJ4355728.1"/>
    </source>
</evidence>
<proteinExistence type="predicted"/>
<name>A0A9W8XQV5_9PLEO</name>
<evidence type="ECO:0000313" key="2">
    <source>
        <dbReference type="Proteomes" id="UP001140513"/>
    </source>
</evidence>
<dbReference type="Proteomes" id="UP001140513">
    <property type="component" value="Unassembled WGS sequence"/>
</dbReference>
<comment type="caution">
    <text evidence="1">The sequence shown here is derived from an EMBL/GenBank/DDBJ whole genome shotgun (WGS) entry which is preliminary data.</text>
</comment>
<reference evidence="1" key="1">
    <citation type="submission" date="2022-10" db="EMBL/GenBank/DDBJ databases">
        <title>Tapping the CABI collections for fungal endophytes: first genome assemblies for Collariella, Neodidymelliopsis, Ascochyta clinopodiicola, Didymella pomorum, Didymosphaeria variabile, Neocosmospora piperis and Neocucurbitaria cava.</title>
        <authorList>
            <person name="Hill R."/>
        </authorList>
    </citation>
    <scope>NUCLEOTIDE SEQUENCE</scope>
    <source>
        <strain evidence="1">IMI 356815</strain>
    </source>
</reference>
<organism evidence="1 2">
    <name type="scientific">Didymosphaeria variabile</name>
    <dbReference type="NCBI Taxonomy" id="1932322"/>
    <lineage>
        <taxon>Eukaryota</taxon>
        <taxon>Fungi</taxon>
        <taxon>Dikarya</taxon>
        <taxon>Ascomycota</taxon>
        <taxon>Pezizomycotina</taxon>
        <taxon>Dothideomycetes</taxon>
        <taxon>Pleosporomycetidae</taxon>
        <taxon>Pleosporales</taxon>
        <taxon>Massarineae</taxon>
        <taxon>Didymosphaeriaceae</taxon>
        <taxon>Didymosphaeria</taxon>
    </lineage>
</organism>
<dbReference type="AlphaFoldDB" id="A0A9W8XQV5"/>
<keyword evidence="2" id="KW-1185">Reference proteome</keyword>
<dbReference type="EMBL" id="JAPEUX010000003">
    <property type="protein sequence ID" value="KAJ4355728.1"/>
    <property type="molecule type" value="Genomic_DNA"/>
</dbReference>
<sequence>MSAPRPASHSTSDDAIALTASLSPKPVYLIRYDSLPCSDGPGHAQPPRGKNVGYTNDLDLVKLAERFKRSDLLRDKIWQVKKYEAGMRGQKRLKKMDDGPVEMKNGNWATFHGRYNAIMATRDWLAWQEKLYERMQGDTYGTRIDESVEEPQGDAVMESQQ</sequence>
<dbReference type="GeneID" id="80907278"/>
<accession>A0A9W8XQV5</accession>
<dbReference type="OrthoDB" id="10549641at2759"/>
<dbReference type="RefSeq" id="XP_056072854.1">
    <property type="nucleotide sequence ID" value="XM_056212546.1"/>
</dbReference>
<protein>
    <submittedName>
        <fullName evidence="1">Uncharacterized protein</fullName>
    </submittedName>
</protein>